<dbReference type="SUPFAM" id="SSF51735">
    <property type="entry name" value="NAD(P)-binding Rossmann-fold domains"/>
    <property type="match status" value="1"/>
</dbReference>
<dbReference type="Gene3D" id="3.40.50.720">
    <property type="entry name" value="NAD(P)-binding Rossmann-like Domain"/>
    <property type="match status" value="1"/>
</dbReference>
<evidence type="ECO:0000313" key="2">
    <source>
        <dbReference type="EMBL" id="SIN65315.1"/>
    </source>
</evidence>
<name>A0A1N6D3F7_9SPHN</name>
<evidence type="ECO:0000313" key="3">
    <source>
        <dbReference type="Proteomes" id="UP000185192"/>
    </source>
</evidence>
<comment type="similarity">
    <text evidence="1">Belongs to the short-chain dehydrogenases/reductases (SDR) family.</text>
</comment>
<dbReference type="Proteomes" id="UP000185192">
    <property type="component" value="Unassembled WGS sequence"/>
</dbReference>
<dbReference type="AlphaFoldDB" id="A0A1N6D3F7"/>
<dbReference type="Pfam" id="PF13561">
    <property type="entry name" value="adh_short_C2"/>
    <property type="match status" value="1"/>
</dbReference>
<dbReference type="InterPro" id="IPR036291">
    <property type="entry name" value="NAD(P)-bd_dom_sf"/>
</dbReference>
<organism evidence="2 3">
    <name type="scientific">Parasphingorhabdus marina DSM 22363</name>
    <dbReference type="NCBI Taxonomy" id="1123272"/>
    <lineage>
        <taxon>Bacteria</taxon>
        <taxon>Pseudomonadati</taxon>
        <taxon>Pseudomonadota</taxon>
        <taxon>Alphaproteobacteria</taxon>
        <taxon>Sphingomonadales</taxon>
        <taxon>Sphingomonadaceae</taxon>
        <taxon>Parasphingorhabdus</taxon>
    </lineage>
</organism>
<protein>
    <submittedName>
        <fullName evidence="2">NAD(P)-dependent dehydrogenase, short-chain alcohol dehydrogenase family</fullName>
    </submittedName>
</protein>
<keyword evidence="3" id="KW-1185">Reference proteome</keyword>
<evidence type="ECO:0000256" key="1">
    <source>
        <dbReference type="ARBA" id="ARBA00006484"/>
    </source>
</evidence>
<dbReference type="InterPro" id="IPR020904">
    <property type="entry name" value="Sc_DH/Rdtase_CS"/>
</dbReference>
<dbReference type="STRING" id="1123272.SAMN02745824_1495"/>
<dbReference type="EMBL" id="FSQW01000001">
    <property type="protein sequence ID" value="SIN65315.1"/>
    <property type="molecule type" value="Genomic_DNA"/>
</dbReference>
<sequence length="271" mass="28862">MCPMPVPPRRANPWKAEMALPETPSLRLDGKRAVITGAGRGIGKAMATALAAAGAAVTLIARTEAEIAALDSELKGAGYLADHAVLDVTNMSGVSAFFDECDAFHILVNNAGTNRPKPMQDVSEEDYDAVLDLNVKSAFFVAQACVKKMLEQQQNGSLIHIGSQMGHVGGPNRSLYCASKWALEGMNKAFALDLAKHGIRSNTIAPTFIETELTRPFFEDEAFMASVLEKIKLGRIGKPEDLMGAVLFLASDASAMMTGSSMVIDGGWTAE</sequence>
<accession>A0A1N6D3F7</accession>
<dbReference type="PANTHER" id="PTHR42760">
    <property type="entry name" value="SHORT-CHAIN DEHYDROGENASES/REDUCTASES FAMILY MEMBER"/>
    <property type="match status" value="1"/>
</dbReference>
<dbReference type="InterPro" id="IPR002347">
    <property type="entry name" value="SDR_fam"/>
</dbReference>
<dbReference type="PRINTS" id="PR00081">
    <property type="entry name" value="GDHRDH"/>
</dbReference>
<gene>
    <name evidence="2" type="ORF">SAMN02745824_1495</name>
</gene>
<dbReference type="PRINTS" id="PR00080">
    <property type="entry name" value="SDRFAMILY"/>
</dbReference>
<dbReference type="FunFam" id="3.40.50.720:FF:000084">
    <property type="entry name" value="Short-chain dehydrogenase reductase"/>
    <property type="match status" value="1"/>
</dbReference>
<proteinExistence type="inferred from homology"/>
<reference evidence="3" key="1">
    <citation type="submission" date="2016-11" db="EMBL/GenBank/DDBJ databases">
        <authorList>
            <person name="Varghese N."/>
            <person name="Submissions S."/>
        </authorList>
    </citation>
    <scope>NUCLEOTIDE SEQUENCE [LARGE SCALE GENOMIC DNA]</scope>
    <source>
        <strain evidence="3">DSM 22363</strain>
    </source>
</reference>
<dbReference type="PROSITE" id="PS00061">
    <property type="entry name" value="ADH_SHORT"/>
    <property type="match status" value="1"/>
</dbReference>
<dbReference type="GO" id="GO:0016616">
    <property type="term" value="F:oxidoreductase activity, acting on the CH-OH group of donors, NAD or NADP as acceptor"/>
    <property type="evidence" value="ECO:0007669"/>
    <property type="project" value="TreeGrafter"/>
</dbReference>